<evidence type="ECO:0000256" key="6">
    <source>
        <dbReference type="PIRSR" id="PIRSR634603-3"/>
    </source>
</evidence>
<keyword evidence="3 6" id="KW-0460">Magnesium</keyword>
<dbReference type="Gene3D" id="3.20.20.120">
    <property type="entry name" value="Enolase-like C-terminal domain"/>
    <property type="match status" value="1"/>
</dbReference>
<evidence type="ECO:0000256" key="5">
    <source>
        <dbReference type="PIRSR" id="PIRSR634603-1"/>
    </source>
</evidence>
<evidence type="ECO:0000256" key="4">
    <source>
        <dbReference type="ARBA" id="ARBA00023235"/>
    </source>
</evidence>
<evidence type="ECO:0000256" key="7">
    <source>
        <dbReference type="RuleBase" id="RU366006"/>
    </source>
</evidence>
<evidence type="ECO:0000259" key="8">
    <source>
        <dbReference type="SMART" id="SM00922"/>
    </source>
</evidence>
<reference evidence="9 10" key="1">
    <citation type="journal article" date="2017" name="Int. J. Syst. Evol. Microbiol.">
        <title>Arachidicoccus ginsenosidivorans sp. nov., with ginsenoside-converting activity isolated from ginseng cultivating soil.</title>
        <authorList>
            <person name="Siddiqi M.Z."/>
            <person name="Aslam Z."/>
            <person name="Im W.T."/>
        </authorList>
    </citation>
    <scope>NUCLEOTIDE SEQUENCE [LARGE SCALE GENOMIC DNA]</scope>
    <source>
        <strain evidence="9 10">Gsoil 809</strain>
    </source>
</reference>
<dbReference type="InterPro" id="IPR013342">
    <property type="entry name" value="Mandelate_racemase_C"/>
</dbReference>
<keyword evidence="4 7" id="KW-0413">Isomerase</keyword>
<dbReference type="SUPFAM" id="SSF54826">
    <property type="entry name" value="Enolase N-terminal domain-like"/>
    <property type="match status" value="1"/>
</dbReference>
<dbReference type="Pfam" id="PF13378">
    <property type="entry name" value="MR_MLE_C"/>
    <property type="match status" value="1"/>
</dbReference>
<dbReference type="SFLD" id="SFLDS00001">
    <property type="entry name" value="Enolase"/>
    <property type="match status" value="1"/>
</dbReference>
<accession>A0A5B8VGI0</accession>
<keyword evidence="10" id="KW-1185">Reference proteome</keyword>
<dbReference type="InterPro" id="IPR034593">
    <property type="entry name" value="DgoD-like"/>
</dbReference>
<dbReference type="KEGG" id="agi:FSB73_01705"/>
<gene>
    <name evidence="9" type="ORF">FSB73_01705</name>
</gene>
<dbReference type="CDD" id="cd03319">
    <property type="entry name" value="L-Ala-DL-Glu_epimerase"/>
    <property type="match status" value="1"/>
</dbReference>
<feature type="binding site" evidence="6">
    <location>
        <position position="234"/>
    </location>
    <ligand>
        <name>Mg(2+)</name>
        <dbReference type="ChEBI" id="CHEBI:18420"/>
    </ligand>
</feature>
<dbReference type="PROSITE" id="PS00909">
    <property type="entry name" value="MR_MLE_2"/>
    <property type="match status" value="1"/>
</dbReference>
<dbReference type="OrthoDB" id="9775391at2"/>
<protein>
    <recommendedName>
        <fullName evidence="7">Dipeptide epimerase</fullName>
        <ecNumber evidence="7">5.1.1.-</ecNumber>
    </recommendedName>
</protein>
<evidence type="ECO:0000256" key="3">
    <source>
        <dbReference type="ARBA" id="ARBA00022842"/>
    </source>
</evidence>
<proteinExistence type="inferred from homology"/>
<feature type="domain" description="Mandelate racemase/muconate lactonizing enzyme C-terminal" evidence="8">
    <location>
        <begin position="137"/>
        <end position="230"/>
    </location>
</feature>
<comment type="cofactor">
    <cofactor evidence="6 7">
        <name>Mg(2+)</name>
        <dbReference type="ChEBI" id="CHEBI:18420"/>
    </cofactor>
    <text evidence="6 7">Binds 1 Mg(2+) ion per subunit.</text>
</comment>
<dbReference type="GO" id="GO:0016855">
    <property type="term" value="F:racemase and epimerase activity, acting on amino acids and derivatives"/>
    <property type="evidence" value="ECO:0007669"/>
    <property type="project" value="UniProtKB-UniRule"/>
</dbReference>
<dbReference type="InterPro" id="IPR036849">
    <property type="entry name" value="Enolase-like_C_sf"/>
</dbReference>
<dbReference type="PANTHER" id="PTHR48080">
    <property type="entry name" value="D-GALACTONATE DEHYDRATASE-RELATED"/>
    <property type="match status" value="1"/>
</dbReference>
<dbReference type="GO" id="GO:0000287">
    <property type="term" value="F:magnesium ion binding"/>
    <property type="evidence" value="ECO:0007669"/>
    <property type="project" value="UniProtKB-ARBA"/>
</dbReference>
<dbReference type="SUPFAM" id="SSF51604">
    <property type="entry name" value="Enolase C-terminal domain-like"/>
    <property type="match status" value="1"/>
</dbReference>
<dbReference type="AlphaFoldDB" id="A0A5B8VGI0"/>
<evidence type="ECO:0000313" key="9">
    <source>
        <dbReference type="EMBL" id="QEC70604.1"/>
    </source>
</evidence>
<dbReference type="InterPro" id="IPR018110">
    <property type="entry name" value="Mandel_Rmase/mucon_lact_enz_CS"/>
</dbReference>
<dbReference type="EC" id="5.1.1.-" evidence="7"/>
<dbReference type="SFLD" id="SFLDG00180">
    <property type="entry name" value="muconate_cycloisomerase"/>
    <property type="match status" value="1"/>
</dbReference>
<evidence type="ECO:0000256" key="2">
    <source>
        <dbReference type="ARBA" id="ARBA00022723"/>
    </source>
</evidence>
<dbReference type="GO" id="GO:0009063">
    <property type="term" value="P:amino acid catabolic process"/>
    <property type="evidence" value="ECO:0007669"/>
    <property type="project" value="InterPro"/>
</dbReference>
<sequence length="351" mass="39312">MKLQYYAIDTPFKDTFTISGGRSKISQPALIVSLSLGPFTGWGEAPAISYYDVTVEKMVREIQAKRLFIEKFALTDPERYWHYLHHLLPEHPFLVCALDIACWDLYGQMNRSAVYQLLGNQWEHTPLTDYTIGLDSIPNMVEKVKKTPWPIYKIKLGQPSDLQLLRALREVTDSPFRVDVNGGWSYQRAEQMLPLLAELGVELVEQPLARAKTENDLEQMRNLKQISPIALIADESCVRLADMKGIEQYFHGINIKLTKCSGITPARVLINEARSRDMKVMMGSMNETVIGSAAIAQFLPQLDYVDMDGPLLLERPGGVGLTIEQGKVSLSGTAGLGIRPTDLPAGGFEDR</sequence>
<feature type="active site" description="Proton acceptor; specific for (R)-substrate epimerization" evidence="5">
    <location>
        <position position="155"/>
    </location>
</feature>
<name>A0A5B8VGI0_9BACT</name>
<dbReference type="PANTHER" id="PTHR48080:SF3">
    <property type="entry name" value="ENOLASE SUPERFAMILY MEMBER DDB_G0284701"/>
    <property type="match status" value="1"/>
</dbReference>
<dbReference type="InterPro" id="IPR029017">
    <property type="entry name" value="Enolase-like_N"/>
</dbReference>
<dbReference type="Proteomes" id="UP000321291">
    <property type="component" value="Chromosome"/>
</dbReference>
<dbReference type="InterPro" id="IPR034603">
    <property type="entry name" value="Dipeptide_epimerase"/>
</dbReference>
<dbReference type="InterPro" id="IPR029065">
    <property type="entry name" value="Enolase_C-like"/>
</dbReference>
<dbReference type="SMART" id="SM00922">
    <property type="entry name" value="MR_MLE"/>
    <property type="match status" value="1"/>
</dbReference>
<organism evidence="9 10">
    <name type="scientific">Arachidicoccus ginsenosidivorans</name>
    <dbReference type="NCBI Taxonomy" id="496057"/>
    <lineage>
        <taxon>Bacteria</taxon>
        <taxon>Pseudomonadati</taxon>
        <taxon>Bacteroidota</taxon>
        <taxon>Chitinophagia</taxon>
        <taxon>Chitinophagales</taxon>
        <taxon>Chitinophagaceae</taxon>
        <taxon>Arachidicoccus</taxon>
    </lineage>
</organism>
<feature type="binding site" evidence="6">
    <location>
        <position position="205"/>
    </location>
    <ligand>
        <name>Mg(2+)</name>
        <dbReference type="ChEBI" id="CHEBI:18420"/>
    </ligand>
</feature>
<evidence type="ECO:0000313" key="10">
    <source>
        <dbReference type="Proteomes" id="UP000321291"/>
    </source>
</evidence>
<evidence type="ECO:0000256" key="1">
    <source>
        <dbReference type="ARBA" id="ARBA00008031"/>
    </source>
</evidence>
<dbReference type="RefSeq" id="WP_146779867.1">
    <property type="nucleotide sequence ID" value="NZ_CP042434.1"/>
</dbReference>
<keyword evidence="2 6" id="KW-0479">Metal-binding</keyword>
<feature type="active site" description="Proton acceptor; specific for (S)-substrate epimerization" evidence="5">
    <location>
        <position position="256"/>
    </location>
</feature>
<dbReference type="Gene3D" id="3.30.390.10">
    <property type="entry name" value="Enolase-like, N-terminal domain"/>
    <property type="match status" value="1"/>
</dbReference>
<feature type="binding site" evidence="6">
    <location>
        <position position="179"/>
    </location>
    <ligand>
        <name>Mg(2+)</name>
        <dbReference type="ChEBI" id="CHEBI:18420"/>
    </ligand>
</feature>
<comment type="similarity">
    <text evidence="1 7">Belongs to the mandelate racemase/muconate lactonizing enzyme family.</text>
</comment>
<dbReference type="EMBL" id="CP042434">
    <property type="protein sequence ID" value="QEC70604.1"/>
    <property type="molecule type" value="Genomic_DNA"/>
</dbReference>